<name>A0AAW9RLG9_9HYPH</name>
<accession>A0AAW9RLG9</accession>
<proteinExistence type="predicted"/>
<evidence type="ECO:0000256" key="5">
    <source>
        <dbReference type="SAM" id="SignalP"/>
    </source>
</evidence>
<sequence length="395" mass="42081">MRRYEIAVVGAGMIGSSAALALAEAGMTVALIGPGEPADKSRHTGAYASHYDEGRITRVLDTDPIWADWAAKSIARYAEIEERSGIGFHTPCGAVRIAPTGAASLARARKTSERFDLELQEMSGEDLTRRCPAIRLPENFTVLWEPAPAGYVNPRRMVAALKTVARQSGAVLIEQEATSVRTTGEGVEVLTSDGEAIGCDRALVAVGPHARDARLLPLLPDLKPFGRTVVQIEVAAGDPAFHGMPSFIVAFDSDTANYGFYGVPPVPYPGGGYWIKAGTGGIGDQLDGSDTVRDWFHAGGSAEEARQIRDTMFRMFPSLADARWRTEPCALVETDTDRPLIGRVPGHEAIGIALGCCGFAAKSCIAVGKTAADMIASEDWAQSAEAGPLAPRWRD</sequence>
<comment type="caution">
    <text evidence="7">The sequence shown here is derived from an EMBL/GenBank/DDBJ whole genome shotgun (WGS) entry which is preliminary data.</text>
</comment>
<keyword evidence="3" id="KW-0274">FAD</keyword>
<evidence type="ECO:0000313" key="7">
    <source>
        <dbReference type="EMBL" id="MEJ8571102.1"/>
    </source>
</evidence>
<comment type="cofactor">
    <cofactor evidence="1">
        <name>FAD</name>
        <dbReference type="ChEBI" id="CHEBI:57692"/>
    </cofactor>
</comment>
<evidence type="ECO:0000256" key="2">
    <source>
        <dbReference type="ARBA" id="ARBA00022630"/>
    </source>
</evidence>
<dbReference type="Pfam" id="PF01266">
    <property type="entry name" value="DAO"/>
    <property type="match status" value="1"/>
</dbReference>
<dbReference type="InterPro" id="IPR045170">
    <property type="entry name" value="MTOX"/>
</dbReference>
<feature type="signal peptide" evidence="5">
    <location>
        <begin position="1"/>
        <end position="21"/>
    </location>
</feature>
<dbReference type="GO" id="GO:0008115">
    <property type="term" value="F:sarcosine oxidase activity"/>
    <property type="evidence" value="ECO:0007669"/>
    <property type="project" value="TreeGrafter"/>
</dbReference>
<organism evidence="7 8">
    <name type="scientific">Microbaculum marinum</name>
    <dbReference type="NCBI Taxonomy" id="1764581"/>
    <lineage>
        <taxon>Bacteria</taxon>
        <taxon>Pseudomonadati</taxon>
        <taxon>Pseudomonadota</taxon>
        <taxon>Alphaproteobacteria</taxon>
        <taxon>Hyphomicrobiales</taxon>
        <taxon>Tepidamorphaceae</taxon>
        <taxon>Microbaculum</taxon>
    </lineage>
</organism>
<dbReference type="AlphaFoldDB" id="A0AAW9RLG9"/>
<evidence type="ECO:0000259" key="6">
    <source>
        <dbReference type="Pfam" id="PF01266"/>
    </source>
</evidence>
<dbReference type="EMBL" id="JAZHOF010000002">
    <property type="protein sequence ID" value="MEJ8571102.1"/>
    <property type="molecule type" value="Genomic_DNA"/>
</dbReference>
<dbReference type="SUPFAM" id="SSF51905">
    <property type="entry name" value="FAD/NAD(P)-binding domain"/>
    <property type="match status" value="1"/>
</dbReference>
<dbReference type="GO" id="GO:0050660">
    <property type="term" value="F:flavin adenine dinucleotide binding"/>
    <property type="evidence" value="ECO:0007669"/>
    <property type="project" value="InterPro"/>
</dbReference>
<keyword evidence="5" id="KW-0732">Signal</keyword>
<dbReference type="RefSeq" id="WP_340328786.1">
    <property type="nucleotide sequence ID" value="NZ_JAZHOF010000002.1"/>
</dbReference>
<dbReference type="InterPro" id="IPR036188">
    <property type="entry name" value="FAD/NAD-bd_sf"/>
</dbReference>
<feature type="domain" description="FAD dependent oxidoreductase" evidence="6">
    <location>
        <begin position="6"/>
        <end position="374"/>
    </location>
</feature>
<gene>
    <name evidence="7" type="ORF">V3328_06440</name>
</gene>
<evidence type="ECO:0000313" key="8">
    <source>
        <dbReference type="Proteomes" id="UP001378188"/>
    </source>
</evidence>
<dbReference type="PANTHER" id="PTHR10961:SF10">
    <property type="entry name" value="FAD DEPENDENT OXIDOREDUCTASE DOMAIN-CONTAINING PROTEIN"/>
    <property type="match status" value="1"/>
</dbReference>
<evidence type="ECO:0000256" key="3">
    <source>
        <dbReference type="ARBA" id="ARBA00022827"/>
    </source>
</evidence>
<dbReference type="InterPro" id="IPR006076">
    <property type="entry name" value="FAD-dep_OxRdtase"/>
</dbReference>
<feature type="chain" id="PRO_5043667740" evidence="5">
    <location>
        <begin position="22"/>
        <end position="395"/>
    </location>
</feature>
<evidence type="ECO:0000256" key="4">
    <source>
        <dbReference type="ARBA" id="ARBA00023002"/>
    </source>
</evidence>
<dbReference type="Proteomes" id="UP001378188">
    <property type="component" value="Unassembled WGS sequence"/>
</dbReference>
<dbReference type="SUPFAM" id="SSF54373">
    <property type="entry name" value="FAD-linked reductases, C-terminal domain"/>
    <property type="match status" value="1"/>
</dbReference>
<keyword evidence="4" id="KW-0560">Oxidoreductase</keyword>
<reference evidence="7 8" key="1">
    <citation type="submission" date="2024-02" db="EMBL/GenBank/DDBJ databases">
        <title>Genome analysis and characterization of Microbaculum marinisediminis sp. nov., isolated from marine sediment.</title>
        <authorList>
            <person name="Du Z.-J."/>
            <person name="Ye Y.-Q."/>
            <person name="Zhang Z.-R."/>
            <person name="Yuan S.-M."/>
            <person name="Zhang X.-Y."/>
        </authorList>
    </citation>
    <scope>NUCLEOTIDE SEQUENCE [LARGE SCALE GENOMIC DNA]</scope>
    <source>
        <strain evidence="7 8">SDUM1044001</strain>
    </source>
</reference>
<keyword evidence="2" id="KW-0285">Flavoprotein</keyword>
<keyword evidence="8" id="KW-1185">Reference proteome</keyword>
<dbReference type="Gene3D" id="3.30.9.10">
    <property type="entry name" value="D-Amino Acid Oxidase, subunit A, domain 2"/>
    <property type="match status" value="1"/>
</dbReference>
<dbReference type="PANTHER" id="PTHR10961">
    <property type="entry name" value="PEROXISOMAL SARCOSINE OXIDASE"/>
    <property type="match status" value="1"/>
</dbReference>
<protein>
    <submittedName>
        <fullName evidence="7">FAD-dependent oxidoreductase</fullName>
    </submittedName>
</protein>
<evidence type="ECO:0000256" key="1">
    <source>
        <dbReference type="ARBA" id="ARBA00001974"/>
    </source>
</evidence>
<dbReference type="Gene3D" id="3.50.50.60">
    <property type="entry name" value="FAD/NAD(P)-binding domain"/>
    <property type="match status" value="1"/>
</dbReference>